<feature type="region of interest" description="Disordered" evidence="4">
    <location>
        <begin position="439"/>
        <end position="463"/>
    </location>
</feature>
<feature type="compositionally biased region" description="Polar residues" evidence="4">
    <location>
        <begin position="441"/>
        <end position="456"/>
    </location>
</feature>
<keyword evidence="3" id="KW-0325">Glycoprotein</keyword>
<proteinExistence type="predicted"/>
<keyword evidence="2" id="KW-0808">Transferase</keyword>
<dbReference type="PANTHER" id="PTHR20961">
    <property type="entry name" value="GLYCOSYLTRANSFERASE"/>
    <property type="match status" value="1"/>
</dbReference>
<keyword evidence="1" id="KW-0328">Glycosyltransferase</keyword>
<dbReference type="EMBL" id="JAFBXE010000001">
    <property type="protein sequence ID" value="MBM2410796.1"/>
    <property type="molecule type" value="Genomic_DNA"/>
</dbReference>
<dbReference type="InterPro" id="IPR049625">
    <property type="entry name" value="Glyco_transf_61_cat"/>
</dbReference>
<evidence type="ECO:0000256" key="3">
    <source>
        <dbReference type="ARBA" id="ARBA00023180"/>
    </source>
</evidence>
<evidence type="ECO:0000256" key="1">
    <source>
        <dbReference type="ARBA" id="ARBA00022676"/>
    </source>
</evidence>
<comment type="caution">
    <text evidence="6">The sequence shown here is derived from an EMBL/GenBank/DDBJ whole genome shotgun (WGS) entry which is preliminary data.</text>
</comment>
<evidence type="ECO:0000256" key="4">
    <source>
        <dbReference type="SAM" id="MobiDB-lite"/>
    </source>
</evidence>
<dbReference type="Proteomes" id="UP000755667">
    <property type="component" value="Unassembled WGS sequence"/>
</dbReference>
<name>A0A9Q2NNS5_9RHOB</name>
<dbReference type="Pfam" id="PF04577">
    <property type="entry name" value="Glyco_transf_61"/>
    <property type="match status" value="2"/>
</dbReference>
<keyword evidence="9" id="KW-1185">Reference proteome</keyword>
<evidence type="ECO:0000313" key="9">
    <source>
        <dbReference type="Proteomes" id="UP000809440"/>
    </source>
</evidence>
<feature type="domain" description="Glycosyltransferase 61 catalytic" evidence="5">
    <location>
        <begin position="142"/>
        <end position="353"/>
    </location>
</feature>
<reference evidence="6 9" key="1">
    <citation type="submission" date="2021-01" db="EMBL/GenBank/DDBJ databases">
        <title>Diatom-associated Roseobacters Show Island Model of Population Structure.</title>
        <authorList>
            <person name="Qu L."/>
            <person name="Feng X."/>
            <person name="Chen Y."/>
            <person name="Li L."/>
            <person name="Wang X."/>
            <person name="Hu Z."/>
            <person name="Wang H."/>
            <person name="Luo H."/>
        </authorList>
    </citation>
    <scope>NUCLEOTIDE SEQUENCE</scope>
    <source>
        <strain evidence="7 9">CC28-63</strain>
        <strain evidence="6">CC28-69</strain>
    </source>
</reference>
<dbReference type="GO" id="GO:0016757">
    <property type="term" value="F:glycosyltransferase activity"/>
    <property type="evidence" value="ECO:0007669"/>
    <property type="project" value="UniProtKB-KW"/>
</dbReference>
<organism evidence="6 8">
    <name type="scientific">Marivita cryptomonadis</name>
    <dbReference type="NCBI Taxonomy" id="505252"/>
    <lineage>
        <taxon>Bacteria</taxon>
        <taxon>Pseudomonadati</taxon>
        <taxon>Pseudomonadota</taxon>
        <taxon>Alphaproteobacteria</taxon>
        <taxon>Rhodobacterales</taxon>
        <taxon>Roseobacteraceae</taxon>
        <taxon>Marivita</taxon>
    </lineage>
</organism>
<evidence type="ECO:0000313" key="7">
    <source>
        <dbReference type="EMBL" id="MBM2415463.1"/>
    </source>
</evidence>
<gene>
    <name evidence="6" type="ORF">JQX41_00640</name>
    <name evidence="7" type="ORF">JQX48_00640</name>
</gene>
<protein>
    <submittedName>
        <fullName evidence="6">Glycosyltransferase family 61 protein</fullName>
    </submittedName>
</protein>
<accession>A0A9Q2NNS5</accession>
<sequence length="863" mass="96955">MIALTTGSARFSEIRGAQLEIVGQSESEEVGCAITKQVRHLTDHVRFNKSLLSQTIAVRLQDAKAANGRLLIKNKVVLNQAYGIRFLNRYMRVNEHYRAKKHDVTDWMIGDDGPFQLPQQGDVSKADLTTPFLIILKNGFNFYHFVDDVLRQFSTIDTLGPEYTGEIVISAPNEPISNFVERFIAALFPHHYARLRIVKADVSFDTVITSYDTNLYAMSDHARAAMPGINDALPSKGIVKGYNPIANLVRTHRANITSDAYASLRRTALERCTDVDIPTPRKLFIERGDSARNRQADGQSAFKDMLFRHGFTPFVLEDHSPLEQIKIVSGADTVVGFHGAGFTHLLFAKESATWIEIGTLQSLRERWPDFWHLADVPGVRYRKYCFDYAKDDPFEYPNFAKDSIVAPQITSRGLERLDSDLEHLADETSESPERLAYFPSTAATQTNQNTSPSPTQRNRHPNDPYTCPFTFRPPHMKSATSEDTARGFKGKLAVSRNAVLLPGNVDTGLRRQVYCPETHRILYHDMDIADLAPAEDFDVTNLDLAKKTGTYVFGGFVRVHFGHFLVECLGPLWTLDAVEEPIDGVLFMPYHANPNETLRNIRLLDDHSGRWLKALGVDEKIEIIRQPTQVDKLVLGENGLGLSERFRGSSWFQDFARSRNAHYRKAKPPKANTSIYVTRTKLSGRKGGILGETALENTFRNAGYQIFAPEKHSLEDQLATYASAKRIVAVEGSALHLPPFVIDNDCRIAVLSRRSGLDKIASEFGEQYSGFVGVDLDIIDTAKDHWVPAGQPRTNLESYAVVDFDETYDQLIALGYLPETVRRSIPSPLDVTTQIREIAKARKQHPTVLNWDKDAPETVSQSD</sequence>
<evidence type="ECO:0000256" key="2">
    <source>
        <dbReference type="ARBA" id="ARBA00022679"/>
    </source>
</evidence>
<dbReference type="AlphaFoldDB" id="A0A9Q2NNS5"/>
<evidence type="ECO:0000259" key="5">
    <source>
        <dbReference type="Pfam" id="PF04577"/>
    </source>
</evidence>
<dbReference type="EMBL" id="JAFBXF010000001">
    <property type="protein sequence ID" value="MBM2415463.1"/>
    <property type="molecule type" value="Genomic_DNA"/>
</dbReference>
<evidence type="ECO:0000313" key="6">
    <source>
        <dbReference type="EMBL" id="MBM2410796.1"/>
    </source>
</evidence>
<dbReference type="OrthoDB" id="288504at2"/>
<dbReference type="RefSeq" id="WP_085628394.1">
    <property type="nucleotide sequence ID" value="NZ_JAFBWU010000001.1"/>
</dbReference>
<dbReference type="Proteomes" id="UP000809440">
    <property type="component" value="Unassembled WGS sequence"/>
</dbReference>
<dbReference type="InterPro" id="IPR007657">
    <property type="entry name" value="Glycosyltransferase_61"/>
</dbReference>
<evidence type="ECO:0000313" key="8">
    <source>
        <dbReference type="Proteomes" id="UP000755667"/>
    </source>
</evidence>
<feature type="domain" description="Glycosyltransferase 61 catalytic" evidence="5">
    <location>
        <begin position="561"/>
        <end position="736"/>
    </location>
</feature>